<dbReference type="Proteomes" id="UP000824115">
    <property type="component" value="Unassembled WGS sequence"/>
</dbReference>
<proteinExistence type="predicted"/>
<evidence type="ECO:0000313" key="1">
    <source>
        <dbReference type="EMBL" id="HIZ85571.1"/>
    </source>
</evidence>
<dbReference type="EMBL" id="DXAW01000072">
    <property type="protein sequence ID" value="HIZ85571.1"/>
    <property type="molecule type" value="Genomic_DNA"/>
</dbReference>
<dbReference type="AlphaFoldDB" id="A0A9D2GP29"/>
<protein>
    <submittedName>
        <fullName evidence="1">DUF4295 domain-containing protein</fullName>
    </submittedName>
</protein>
<sequence length="53" mass="6144">MAKKAVATFSGDKASKRTFVKCIRMEKSERTGAYIFKEDFVATDRTKEFFDKK</sequence>
<dbReference type="Pfam" id="PF14128">
    <property type="entry name" value="DUF4295"/>
    <property type="match status" value="1"/>
</dbReference>
<reference evidence="1" key="1">
    <citation type="journal article" date="2021" name="PeerJ">
        <title>Extensive microbial diversity within the chicken gut microbiome revealed by metagenomics and culture.</title>
        <authorList>
            <person name="Gilroy R."/>
            <person name="Ravi A."/>
            <person name="Getino M."/>
            <person name="Pursley I."/>
            <person name="Horton D.L."/>
            <person name="Alikhan N.F."/>
            <person name="Baker D."/>
            <person name="Gharbi K."/>
            <person name="Hall N."/>
            <person name="Watson M."/>
            <person name="Adriaenssens E.M."/>
            <person name="Foster-Nyarko E."/>
            <person name="Jarju S."/>
            <person name="Secka A."/>
            <person name="Antonio M."/>
            <person name="Oren A."/>
            <person name="Chaudhuri R.R."/>
            <person name="La Ragione R."/>
            <person name="Hildebrand F."/>
            <person name="Pallen M.J."/>
        </authorList>
    </citation>
    <scope>NUCLEOTIDE SEQUENCE</scope>
    <source>
        <strain evidence="1">Gambia16-554</strain>
    </source>
</reference>
<evidence type="ECO:0000313" key="2">
    <source>
        <dbReference type="Proteomes" id="UP000824115"/>
    </source>
</evidence>
<reference evidence="1" key="2">
    <citation type="submission" date="2021-04" db="EMBL/GenBank/DDBJ databases">
        <authorList>
            <person name="Gilroy R."/>
        </authorList>
    </citation>
    <scope>NUCLEOTIDE SEQUENCE</scope>
    <source>
        <strain evidence="1">Gambia16-554</strain>
    </source>
</reference>
<organism evidence="1 2">
    <name type="scientific">Candidatus Coprenecus stercoravium</name>
    <dbReference type="NCBI Taxonomy" id="2840735"/>
    <lineage>
        <taxon>Bacteria</taxon>
        <taxon>Pseudomonadati</taxon>
        <taxon>Bacteroidota</taxon>
        <taxon>Bacteroidia</taxon>
        <taxon>Bacteroidales</taxon>
        <taxon>Rikenellaceae</taxon>
        <taxon>Rikenellaceae incertae sedis</taxon>
        <taxon>Candidatus Coprenecus</taxon>
    </lineage>
</organism>
<name>A0A9D2GP29_9BACT</name>
<gene>
    <name evidence="1" type="ORF">IAC04_03675</name>
</gene>
<accession>A0A9D2GP29</accession>
<dbReference type="InterPro" id="IPR025379">
    <property type="entry name" value="DUF4295"/>
</dbReference>
<comment type="caution">
    <text evidence="1">The sequence shown here is derived from an EMBL/GenBank/DDBJ whole genome shotgun (WGS) entry which is preliminary data.</text>
</comment>